<sequence>MEEAEDSWSFSELKQNDRASSEELLLDTDMESEGTSGTLSTTDSEVDLLETDAEIELEHKTHENPERLLKIVDRWHLPYQDVEFIEPRFRVVDRYDFKRKEAFKIEKGGPYLEFKEEYDESGRTVEYEIDHEDIVFLRRINKRRAKNCLSEFSDQKFKEIMDLLEKTCHFQCTDESKQFDQSSACCICREGEADQSNQILFCDMCNIAVHQDCYGVPYVPEGQWFCRRCQISPSIAVPCAACFQSTGALKRTTCGRWAHVVCTIWVSEMHFGNTAFMEPIENVDVALKRRRKLRCVVCKRKGGACLQCSKKQCSFAFHVTCAIAAGFEMRIDEPEEGEASVEAQVYSHFIFCPYHSYRDRKDQKKRRLSVNVDKRILSEKAVTSIPVVTPEKVEEISKKVQVDKIDDVVAYWFQKRKAHGGIPMIRRLQVGMTGCRFDESHALEPRPKIPVKPKEPDDLVEDPQPGPSGLNLSSSDYSSPPLLSRETDDPPEDDLKPVESLKEMVTMVLRREKLKRTSINMRREFFEKVTDCVQAVMVETLDALDEKDPSAIFANPVNEDEVPGYHRIIKNPMDLSKMRSKISDGIYHSLSHMKTDFVLMMDNCKAFNKENAYFLEYGNKFRVAGLKLFRQGEKRVEERAKIVSEVLETMKEFKEKEKMEVEIEEPMQIEIRKDDEKPVVQGDLPFLRHNFANMSFPRTQSDSEPDSRMPIYSRSLFRARNFDASDFSGASDDENRQELDESWNVSSPFNDSISESEDLFFHDDIVWVDGYPTPGRIVDPRMKALFSADISFTTIMQDRPKAAVSSEYCLVFFFDKHKSWGWFPATDVRQCDVMKEAENSRSDMAIESARRYWENAKP</sequence>
<evidence type="ECO:0000313" key="14">
    <source>
        <dbReference type="Proteomes" id="UP000298663"/>
    </source>
</evidence>
<dbReference type="Pfam" id="PF13831">
    <property type="entry name" value="PHD_2"/>
    <property type="match status" value="1"/>
</dbReference>
<dbReference type="SUPFAM" id="SSF47370">
    <property type="entry name" value="Bromodomain"/>
    <property type="match status" value="1"/>
</dbReference>
<dbReference type="SUPFAM" id="SSF57903">
    <property type="entry name" value="FYVE/PHD zinc finger"/>
    <property type="match status" value="1"/>
</dbReference>
<evidence type="ECO:0000259" key="11">
    <source>
        <dbReference type="PROSITE" id="PS50016"/>
    </source>
</evidence>
<dbReference type="PANTHER" id="PTHR13793">
    <property type="entry name" value="PHD FINGER PROTEINS"/>
    <property type="match status" value="1"/>
</dbReference>
<dbReference type="GO" id="GO:0008270">
    <property type="term" value="F:zinc ion binding"/>
    <property type="evidence" value="ECO:0007669"/>
    <property type="project" value="UniProtKB-KW"/>
</dbReference>
<dbReference type="InterPro" id="IPR018359">
    <property type="entry name" value="Bromodomain_CS"/>
</dbReference>
<feature type="domain" description="PHD-type" evidence="12">
    <location>
        <begin position="236"/>
        <end position="356"/>
    </location>
</feature>
<comment type="caution">
    <text evidence="13">The sequence shown here is derived from an EMBL/GenBank/DDBJ whole genome shotgun (WGS) entry which is preliminary data.</text>
</comment>
<keyword evidence="4 8" id="KW-0863">Zinc-finger</keyword>
<dbReference type="Proteomes" id="UP000298663">
    <property type="component" value="Unassembled WGS sequence"/>
</dbReference>
<organism evidence="13 14">
    <name type="scientific">Steinernema carpocapsae</name>
    <name type="common">Entomopathogenic nematode</name>
    <dbReference type="NCBI Taxonomy" id="34508"/>
    <lineage>
        <taxon>Eukaryota</taxon>
        <taxon>Metazoa</taxon>
        <taxon>Ecdysozoa</taxon>
        <taxon>Nematoda</taxon>
        <taxon>Chromadorea</taxon>
        <taxon>Rhabditida</taxon>
        <taxon>Tylenchina</taxon>
        <taxon>Panagrolaimomorpha</taxon>
        <taxon>Strongyloidoidea</taxon>
        <taxon>Steinernematidae</taxon>
        <taxon>Steinernema</taxon>
    </lineage>
</organism>
<dbReference type="InterPro" id="IPR013083">
    <property type="entry name" value="Znf_RING/FYVE/PHD"/>
</dbReference>
<dbReference type="Pfam" id="PF13832">
    <property type="entry name" value="zf-HC5HC2H_2"/>
    <property type="match status" value="1"/>
</dbReference>
<reference evidence="13 14" key="2">
    <citation type="journal article" date="2019" name="G3 (Bethesda)">
        <title>Hybrid Assembly of the Genome of the Entomopathogenic Nematode Steinernema carpocapsae Identifies the X-Chromosome.</title>
        <authorList>
            <person name="Serra L."/>
            <person name="Macchietto M."/>
            <person name="Macias-Munoz A."/>
            <person name="McGill C.J."/>
            <person name="Rodriguez I.M."/>
            <person name="Rodriguez B."/>
            <person name="Murad R."/>
            <person name="Mortazavi A."/>
        </authorList>
    </citation>
    <scope>NUCLEOTIDE SEQUENCE [LARGE SCALE GENOMIC DNA]</scope>
    <source>
        <strain evidence="13 14">ALL</strain>
    </source>
</reference>
<evidence type="ECO:0000259" key="10">
    <source>
        <dbReference type="PROSITE" id="PS50014"/>
    </source>
</evidence>
<feature type="region of interest" description="Disordered" evidence="9">
    <location>
        <begin position="1"/>
        <end position="41"/>
    </location>
</feature>
<dbReference type="PROSITE" id="PS00633">
    <property type="entry name" value="BROMODOMAIN_1"/>
    <property type="match status" value="1"/>
</dbReference>
<dbReference type="Pfam" id="PF00439">
    <property type="entry name" value="Bromodomain"/>
    <property type="match status" value="1"/>
</dbReference>
<dbReference type="PANTHER" id="PTHR13793:SF107">
    <property type="entry name" value="BROMODOMAIN-CONTAINING PROTEIN HOMOLOG"/>
    <property type="match status" value="1"/>
</dbReference>
<dbReference type="CDD" id="cd15492">
    <property type="entry name" value="PHD_BRPF_JADE_like"/>
    <property type="match status" value="1"/>
</dbReference>
<dbReference type="InterPro" id="IPR019786">
    <property type="entry name" value="Zinc_finger_PHD-type_CS"/>
</dbReference>
<dbReference type="PROSITE" id="PS51805">
    <property type="entry name" value="EPHD"/>
    <property type="match status" value="1"/>
</dbReference>
<accession>A0A4U5NW07</accession>
<evidence type="ECO:0000259" key="12">
    <source>
        <dbReference type="PROSITE" id="PS51805"/>
    </source>
</evidence>
<keyword evidence="6 7" id="KW-0103">Bromodomain</keyword>
<feature type="compositionally biased region" description="Low complexity" evidence="9">
    <location>
        <begin position="467"/>
        <end position="484"/>
    </location>
</feature>
<feature type="region of interest" description="Disordered" evidence="9">
    <location>
        <begin position="439"/>
        <end position="499"/>
    </location>
</feature>
<dbReference type="InterPro" id="IPR034732">
    <property type="entry name" value="EPHD"/>
</dbReference>
<dbReference type="SMART" id="SM00249">
    <property type="entry name" value="PHD"/>
    <property type="match status" value="2"/>
</dbReference>
<feature type="compositionally biased region" description="Basic and acidic residues" evidence="9">
    <location>
        <begin position="485"/>
        <end position="499"/>
    </location>
</feature>
<evidence type="ECO:0000256" key="2">
    <source>
        <dbReference type="ARBA" id="ARBA00022723"/>
    </source>
</evidence>
<dbReference type="Gene3D" id="1.20.920.10">
    <property type="entry name" value="Bromodomain-like"/>
    <property type="match status" value="1"/>
</dbReference>
<evidence type="ECO:0000256" key="9">
    <source>
        <dbReference type="SAM" id="MobiDB-lite"/>
    </source>
</evidence>
<keyword evidence="3" id="KW-0677">Repeat</keyword>
<dbReference type="InterPro" id="IPR011011">
    <property type="entry name" value="Znf_FYVE_PHD"/>
</dbReference>
<protein>
    <submittedName>
        <fullName evidence="13">Uncharacterized protein</fullName>
    </submittedName>
</protein>
<dbReference type="Pfam" id="PF10513">
    <property type="entry name" value="EPL1"/>
    <property type="match status" value="1"/>
</dbReference>
<dbReference type="PROSITE" id="PS01359">
    <property type="entry name" value="ZF_PHD_1"/>
    <property type="match status" value="1"/>
</dbReference>
<keyword evidence="1" id="KW-0597">Phosphoprotein</keyword>
<dbReference type="SMART" id="SM00297">
    <property type="entry name" value="BROMO"/>
    <property type="match status" value="1"/>
</dbReference>
<dbReference type="STRING" id="34508.A0A4U5NW07"/>
<dbReference type="InterPro" id="IPR001487">
    <property type="entry name" value="Bromodomain"/>
</dbReference>
<dbReference type="EMBL" id="AZBU02000003">
    <property type="protein sequence ID" value="TKR87480.1"/>
    <property type="molecule type" value="Genomic_DNA"/>
</dbReference>
<dbReference type="AlphaFoldDB" id="A0A4U5NW07"/>
<evidence type="ECO:0000256" key="8">
    <source>
        <dbReference type="PROSITE-ProRule" id="PRU00146"/>
    </source>
</evidence>
<keyword evidence="14" id="KW-1185">Reference proteome</keyword>
<feature type="region of interest" description="Disordered" evidence="9">
    <location>
        <begin position="728"/>
        <end position="747"/>
    </location>
</feature>
<evidence type="ECO:0000313" key="13">
    <source>
        <dbReference type="EMBL" id="TKR87480.1"/>
    </source>
</evidence>
<dbReference type="OrthoDB" id="20839at2759"/>
<dbReference type="PROSITE" id="PS50014">
    <property type="entry name" value="BROMODOMAIN_2"/>
    <property type="match status" value="1"/>
</dbReference>
<gene>
    <name evidence="13" type="ORF">L596_011871</name>
</gene>
<evidence type="ECO:0000256" key="1">
    <source>
        <dbReference type="ARBA" id="ARBA00022553"/>
    </source>
</evidence>
<evidence type="ECO:0000256" key="6">
    <source>
        <dbReference type="ARBA" id="ARBA00023117"/>
    </source>
</evidence>
<dbReference type="InterPro" id="IPR001965">
    <property type="entry name" value="Znf_PHD"/>
</dbReference>
<dbReference type="Gene3D" id="3.30.40.10">
    <property type="entry name" value="Zinc/RING finger domain, C3HC4 (zinc finger)"/>
    <property type="match status" value="2"/>
</dbReference>
<dbReference type="PRINTS" id="PR00503">
    <property type="entry name" value="BROMODOMAIN"/>
</dbReference>
<proteinExistence type="predicted"/>
<name>A0A4U5NW07_STECR</name>
<dbReference type="FunFam" id="3.30.40.10:FF:000008">
    <property type="entry name" value="Bromodomain containing 1, isoform CRA_a"/>
    <property type="match status" value="1"/>
</dbReference>
<reference evidence="13 14" key="1">
    <citation type="journal article" date="2015" name="Genome Biol.">
        <title>Comparative genomics of Steinernema reveals deeply conserved gene regulatory networks.</title>
        <authorList>
            <person name="Dillman A.R."/>
            <person name="Macchietto M."/>
            <person name="Porter C.F."/>
            <person name="Rogers A."/>
            <person name="Williams B."/>
            <person name="Antoshechkin I."/>
            <person name="Lee M.M."/>
            <person name="Goodwin Z."/>
            <person name="Lu X."/>
            <person name="Lewis E.E."/>
            <person name="Goodrich-Blair H."/>
            <person name="Stock S.P."/>
            <person name="Adams B.J."/>
            <person name="Sternberg P.W."/>
            <person name="Mortazavi A."/>
        </authorList>
    </citation>
    <scope>NUCLEOTIDE SEQUENCE [LARGE SCALE GENOMIC DNA]</scope>
    <source>
        <strain evidence="13 14">ALL</strain>
    </source>
</reference>
<evidence type="ECO:0000256" key="5">
    <source>
        <dbReference type="ARBA" id="ARBA00022833"/>
    </source>
</evidence>
<dbReference type="PROSITE" id="PS50016">
    <property type="entry name" value="ZF_PHD_2"/>
    <property type="match status" value="1"/>
</dbReference>
<dbReference type="GO" id="GO:0006357">
    <property type="term" value="P:regulation of transcription by RNA polymerase II"/>
    <property type="evidence" value="ECO:0007669"/>
    <property type="project" value="TreeGrafter"/>
</dbReference>
<dbReference type="Gene3D" id="2.30.30.140">
    <property type="match status" value="1"/>
</dbReference>
<dbReference type="InterPro" id="IPR050701">
    <property type="entry name" value="Histone_Mod_Regulator"/>
</dbReference>
<feature type="compositionally biased region" description="Basic and acidic residues" evidence="9">
    <location>
        <begin position="439"/>
        <end position="457"/>
    </location>
</feature>
<keyword evidence="2" id="KW-0479">Metal-binding</keyword>
<dbReference type="InterPro" id="IPR019542">
    <property type="entry name" value="Enhancer_polycomb-like_N"/>
</dbReference>
<keyword evidence="5" id="KW-0862">Zinc</keyword>
<feature type="domain" description="Bromo" evidence="10">
    <location>
        <begin position="545"/>
        <end position="615"/>
    </location>
</feature>
<evidence type="ECO:0000256" key="3">
    <source>
        <dbReference type="ARBA" id="ARBA00022737"/>
    </source>
</evidence>
<feature type="domain" description="PHD-type" evidence="11">
    <location>
        <begin position="182"/>
        <end position="232"/>
    </location>
</feature>
<dbReference type="InterPro" id="IPR036427">
    <property type="entry name" value="Bromodomain-like_sf"/>
</dbReference>
<dbReference type="InterPro" id="IPR019787">
    <property type="entry name" value="Znf_PHD-finger"/>
</dbReference>
<evidence type="ECO:0000256" key="7">
    <source>
        <dbReference type="PROSITE-ProRule" id="PRU00035"/>
    </source>
</evidence>
<evidence type="ECO:0000256" key="4">
    <source>
        <dbReference type="ARBA" id="ARBA00022771"/>
    </source>
</evidence>